<evidence type="ECO:0000313" key="1">
    <source>
        <dbReference type="EMBL" id="KAF2866132.1"/>
    </source>
</evidence>
<reference evidence="1 2" key="1">
    <citation type="submission" date="2020-01" db="EMBL/GenBank/DDBJ databases">
        <authorList>
            <consortium name="DOE Joint Genome Institute"/>
            <person name="Haridas S."/>
            <person name="Albert R."/>
            <person name="Binder M."/>
            <person name="Bloem J."/>
            <person name="Labutti K."/>
            <person name="Salamov A."/>
            <person name="Andreopoulos B."/>
            <person name="Baker S.E."/>
            <person name="Barry K."/>
            <person name="Bills G."/>
            <person name="Bluhm B.H."/>
            <person name="Cannon C."/>
            <person name="Castanera R."/>
            <person name="Culley D.E."/>
            <person name="Daum C."/>
            <person name="Ezra D."/>
            <person name="Gonzalez J.B."/>
            <person name="Henrissat B."/>
            <person name="Kuo A."/>
            <person name="Liang C."/>
            <person name="Lipzen A."/>
            <person name="Lutzoni F."/>
            <person name="Magnuson J."/>
            <person name="Mondo S."/>
            <person name="Nolan M."/>
            <person name="Ohm R."/>
            <person name="Pangilinan J."/>
            <person name="Park H.-J.H."/>
            <person name="Ramirez L."/>
            <person name="Alfaro M."/>
            <person name="Sun H."/>
            <person name="Tritt A."/>
            <person name="Yoshinaga Y."/>
            <person name="Zwiers L.-H.L."/>
            <person name="Turgeon B.G."/>
            <person name="Goodwin S.B."/>
            <person name="Spatafora J.W."/>
            <person name="Crous P.W."/>
            <person name="Grigoriev I.V."/>
        </authorList>
    </citation>
    <scope>NUCLEOTIDE SEQUENCE [LARGE SCALE GENOMIC DNA]</scope>
    <source>
        <strain evidence="1 2">CBS 611.86</strain>
    </source>
</reference>
<dbReference type="PANTHER" id="PTHR38115">
    <property type="entry name" value="LIPOCALIN-LIKE DOMAIN-CONTAINING PROTEIN"/>
    <property type="match status" value="1"/>
</dbReference>
<dbReference type="InterPro" id="IPR053037">
    <property type="entry name" value="Pericyclase_pydY-like"/>
</dbReference>
<accession>A0A7C8I269</accession>
<comment type="caution">
    <text evidence="1">The sequence shown here is derived from an EMBL/GenBank/DDBJ whole genome shotgun (WGS) entry which is preliminary data.</text>
</comment>
<keyword evidence="2" id="KW-1185">Reference proteome</keyword>
<protein>
    <submittedName>
        <fullName evidence="1">Uncharacterized protein</fullName>
    </submittedName>
</protein>
<dbReference type="EMBL" id="JAADJZ010000029">
    <property type="protein sequence ID" value="KAF2866132.1"/>
    <property type="molecule type" value="Genomic_DNA"/>
</dbReference>
<dbReference type="AlphaFoldDB" id="A0A7C8I269"/>
<dbReference type="PANTHER" id="PTHR38115:SF1">
    <property type="entry name" value="LIPOCALIN-LIKE DOMAIN-CONTAINING PROTEIN"/>
    <property type="match status" value="1"/>
</dbReference>
<dbReference type="Gene3D" id="2.40.128.20">
    <property type="match status" value="1"/>
</dbReference>
<dbReference type="Proteomes" id="UP000481861">
    <property type="component" value="Unassembled WGS sequence"/>
</dbReference>
<dbReference type="OrthoDB" id="425354at2759"/>
<evidence type="ECO:0000313" key="2">
    <source>
        <dbReference type="Proteomes" id="UP000481861"/>
    </source>
</evidence>
<organism evidence="1 2">
    <name type="scientific">Massariosphaeria phaeospora</name>
    <dbReference type="NCBI Taxonomy" id="100035"/>
    <lineage>
        <taxon>Eukaryota</taxon>
        <taxon>Fungi</taxon>
        <taxon>Dikarya</taxon>
        <taxon>Ascomycota</taxon>
        <taxon>Pezizomycotina</taxon>
        <taxon>Dothideomycetes</taxon>
        <taxon>Pleosporomycetidae</taxon>
        <taxon>Pleosporales</taxon>
        <taxon>Pleosporales incertae sedis</taxon>
        <taxon>Massariosphaeria</taxon>
    </lineage>
</organism>
<dbReference type="SUPFAM" id="SSF50814">
    <property type="entry name" value="Lipocalins"/>
    <property type="match status" value="1"/>
</dbReference>
<sequence length="181" mass="20520">MAAPPTKTIYDLDGRWSLNKGLSDNLDSVMRLQGLSWLSRKAVNAAQITTQITLAGRGPSATLTLANTANFNIKGTTEVRTLDWEWRDFKDYIWGAFQDRSRHVHKKNLAPTVSSGEWLESLQGDDATLIESEVRASDGAWTNRMLWGFKVFGSERFLIRHMEVRRGRESAHAVLVYDYCL</sequence>
<name>A0A7C8I269_9PLEO</name>
<dbReference type="InterPro" id="IPR012674">
    <property type="entry name" value="Calycin"/>
</dbReference>
<proteinExistence type="predicted"/>
<gene>
    <name evidence="1" type="ORF">BDV95DRAFT_612001</name>
</gene>